<dbReference type="PANTHER" id="PTHR10742">
    <property type="entry name" value="FLAVIN MONOAMINE OXIDASE"/>
    <property type="match status" value="1"/>
</dbReference>
<dbReference type="SUPFAM" id="SSF51905">
    <property type="entry name" value="FAD/NAD(P)-binding domain"/>
    <property type="match status" value="1"/>
</dbReference>
<dbReference type="AlphaFoldDB" id="A0A4Y9Z0H4"/>
<feature type="signal peptide" evidence="1">
    <location>
        <begin position="1"/>
        <end position="20"/>
    </location>
</feature>
<organism evidence="3 4">
    <name type="scientific">Rhodofomes roseus</name>
    <dbReference type="NCBI Taxonomy" id="34475"/>
    <lineage>
        <taxon>Eukaryota</taxon>
        <taxon>Fungi</taxon>
        <taxon>Dikarya</taxon>
        <taxon>Basidiomycota</taxon>
        <taxon>Agaricomycotina</taxon>
        <taxon>Agaricomycetes</taxon>
        <taxon>Polyporales</taxon>
        <taxon>Rhodofomes</taxon>
    </lineage>
</organism>
<dbReference type="InterPro" id="IPR002937">
    <property type="entry name" value="Amino_oxidase"/>
</dbReference>
<evidence type="ECO:0000256" key="1">
    <source>
        <dbReference type="SAM" id="SignalP"/>
    </source>
</evidence>
<dbReference type="InterPro" id="IPR036188">
    <property type="entry name" value="FAD/NAD-bd_sf"/>
</dbReference>
<evidence type="ECO:0000259" key="2">
    <source>
        <dbReference type="Pfam" id="PF01593"/>
    </source>
</evidence>
<dbReference type="InterPro" id="IPR050281">
    <property type="entry name" value="Flavin_monoamine_oxidase"/>
</dbReference>
<proteinExistence type="predicted"/>
<evidence type="ECO:0000313" key="3">
    <source>
        <dbReference type="EMBL" id="TFY68032.1"/>
    </source>
</evidence>
<keyword evidence="1" id="KW-0732">Signal</keyword>
<feature type="domain" description="Amine oxidase" evidence="2">
    <location>
        <begin position="50"/>
        <end position="155"/>
    </location>
</feature>
<comment type="caution">
    <text evidence="3">The sequence shown here is derived from an EMBL/GenBank/DDBJ whole genome shotgun (WGS) entry which is preliminary data.</text>
</comment>
<evidence type="ECO:0000313" key="4">
    <source>
        <dbReference type="Proteomes" id="UP000298390"/>
    </source>
</evidence>
<dbReference type="Pfam" id="PF01593">
    <property type="entry name" value="Amino_oxidase"/>
    <property type="match status" value="2"/>
</dbReference>
<dbReference type="PANTHER" id="PTHR10742:SF313">
    <property type="entry name" value="AMINE OXIDASE"/>
    <property type="match status" value="1"/>
</dbReference>
<dbReference type="GO" id="GO:0006598">
    <property type="term" value="P:polyamine catabolic process"/>
    <property type="evidence" value="ECO:0007669"/>
    <property type="project" value="TreeGrafter"/>
</dbReference>
<accession>A0A4Y9Z0H4</accession>
<feature type="chain" id="PRO_5021204441" description="Amine oxidase domain-containing protein" evidence="1">
    <location>
        <begin position="21"/>
        <end position="427"/>
    </location>
</feature>
<dbReference type="EMBL" id="SEKV01000039">
    <property type="protein sequence ID" value="TFY68032.1"/>
    <property type="molecule type" value="Genomic_DNA"/>
</dbReference>
<reference evidence="3 4" key="1">
    <citation type="submission" date="2019-01" db="EMBL/GenBank/DDBJ databases">
        <title>Genome sequencing of the rare red list fungi Fomitopsis rosea.</title>
        <authorList>
            <person name="Buettner E."/>
            <person name="Kellner H."/>
        </authorList>
    </citation>
    <scope>NUCLEOTIDE SEQUENCE [LARGE SCALE GENOMIC DNA]</scope>
    <source>
        <strain evidence="3 4">DSM 105464</strain>
    </source>
</reference>
<feature type="domain" description="Amine oxidase" evidence="2">
    <location>
        <begin position="185"/>
        <end position="394"/>
    </location>
</feature>
<dbReference type="SUPFAM" id="SSF54373">
    <property type="entry name" value="FAD-linked reductases, C-terminal domain"/>
    <property type="match status" value="1"/>
</dbReference>
<dbReference type="Gene3D" id="3.90.660.10">
    <property type="match status" value="1"/>
</dbReference>
<dbReference type="STRING" id="34475.A0A4Y9Z0H4"/>
<dbReference type="GO" id="GO:0016491">
    <property type="term" value="F:oxidoreductase activity"/>
    <property type="evidence" value="ECO:0007669"/>
    <property type="project" value="InterPro"/>
</dbReference>
<protein>
    <recommendedName>
        <fullName evidence="2">Amine oxidase domain-containing protein</fullName>
    </recommendedName>
</protein>
<gene>
    <name evidence="3" type="ORF">EVJ58_g1249</name>
</gene>
<name>A0A4Y9Z0H4_9APHY</name>
<sequence>MLRATLALPVLFLGLVASAARLPVAPPSQEVLEASAARKDATVLILGGGVAGVIAARTLHEQGIDDFIIVEARDELGGRLMSHAFGTPDRQFTVELGANWVQGTQTGNGAENPIWALAKKHNVTTRLSDFGSISTYDDSGAFDFRDIFDASIENFQRLVASAGGRVPKRLVDMSARGGYSLTVNVIENAKHEVKVTLTDGRVLRADYALCTFSLGVLQHNDVKFVPPLPAWKQEAIHSMSMGTYTKIFLQFPQKFWFDTQMALYADYERGRYPVWQSLDHPSYLPGSGILVVTVTGEFSKRIESLPDSYVQSEVMDILETMFPEVDVPEPIDFYFQRWHSDPLFRGSYSNWPAAFLSEHQGNLRANVDERLWFAGEATSRKYFGYLHGAYTEGEAIGLTLAECIQGGGCLGLEHIDRVQNARPYDIV</sequence>
<dbReference type="Proteomes" id="UP000298390">
    <property type="component" value="Unassembled WGS sequence"/>
</dbReference>
<dbReference type="Gene3D" id="3.50.50.60">
    <property type="entry name" value="FAD/NAD(P)-binding domain"/>
    <property type="match status" value="1"/>
</dbReference>